<protein>
    <submittedName>
        <fullName evidence="1">Uncharacterized protein</fullName>
    </submittedName>
</protein>
<dbReference type="AlphaFoldDB" id="A0A0D0KG37"/>
<evidence type="ECO:0000313" key="1">
    <source>
        <dbReference type="EMBL" id="KIP98290.1"/>
    </source>
</evidence>
<proteinExistence type="predicted"/>
<comment type="caution">
    <text evidence="1">The sequence shown here is derived from an EMBL/GenBank/DDBJ whole genome shotgun (WGS) entry which is preliminary data.</text>
</comment>
<reference evidence="1 2" key="1">
    <citation type="submission" date="2014-12" db="EMBL/GenBank/DDBJ databases">
        <title>16Stimator: statistical estimation of ribosomal gene copy numbers from draft genome assemblies.</title>
        <authorList>
            <person name="Perisin M.A."/>
            <person name="Vetter M."/>
            <person name="Gilbert J.A."/>
            <person name="Bergelson J."/>
        </authorList>
    </citation>
    <scope>NUCLEOTIDE SEQUENCE [LARGE SCALE GENOMIC DNA]</scope>
    <source>
        <strain evidence="1 2">MEJ076</strain>
    </source>
</reference>
<name>A0A0D0KG37_AGRTU</name>
<accession>A0A0D0KG37</accession>
<gene>
    <name evidence="1" type="ORF">RU07_22320</name>
</gene>
<sequence length="220" mass="24434">MTSELLLGRRLLEALVDPDASRAESDGVGIEFAELAARLGVEPGHTLPIETFDGMRSDDLSPSAWLYLLENRAKEEPEVPIPVLHDLFIEHSDPAVRFRLIRGALSQPQVRNVHLDTPIGSTLKELPNSFPRQQIEGLTELALEGDGPMREEAARALVEIALYLLQDGSYAALVLAAAAITPKEDWRREARRVVGATIRTLDFASHYAVPFREVPFEMFL</sequence>
<evidence type="ECO:0000313" key="2">
    <source>
        <dbReference type="Proteomes" id="UP000035017"/>
    </source>
</evidence>
<dbReference type="EMBL" id="JXQV01000041">
    <property type="protein sequence ID" value="KIP98290.1"/>
    <property type="molecule type" value="Genomic_DNA"/>
</dbReference>
<dbReference type="Proteomes" id="UP000035017">
    <property type="component" value="Unassembled WGS sequence"/>
</dbReference>
<organism evidence="1 2">
    <name type="scientific">Agrobacterium tumefaciens</name>
    <dbReference type="NCBI Taxonomy" id="358"/>
    <lineage>
        <taxon>Bacteria</taxon>
        <taxon>Pseudomonadati</taxon>
        <taxon>Pseudomonadota</taxon>
        <taxon>Alphaproteobacteria</taxon>
        <taxon>Hyphomicrobiales</taxon>
        <taxon>Rhizobiaceae</taxon>
        <taxon>Rhizobium/Agrobacterium group</taxon>
        <taxon>Agrobacterium</taxon>
        <taxon>Agrobacterium tumefaciens complex</taxon>
    </lineage>
</organism>